<gene>
    <name evidence="1" type="ORF">G2W53_022625</name>
</gene>
<accession>A0A834WMA2</accession>
<reference evidence="1" key="1">
    <citation type="submission" date="2020-09" db="EMBL/GenBank/DDBJ databases">
        <title>Genome-Enabled Discovery of Anthraquinone Biosynthesis in Senna tora.</title>
        <authorList>
            <person name="Kang S.-H."/>
            <person name="Pandey R.P."/>
            <person name="Lee C.-M."/>
            <person name="Sim J.-S."/>
            <person name="Jeong J.-T."/>
            <person name="Choi B.-S."/>
            <person name="Jung M."/>
            <person name="Ginzburg D."/>
            <person name="Zhao K."/>
            <person name="Won S.Y."/>
            <person name="Oh T.-J."/>
            <person name="Yu Y."/>
            <person name="Kim N.-H."/>
            <person name="Lee O.R."/>
            <person name="Lee T.-H."/>
            <person name="Bashyal P."/>
            <person name="Kim T.-S."/>
            <person name="Lee W.-H."/>
            <person name="Kawkins C."/>
            <person name="Kim C.-K."/>
            <person name="Kim J.S."/>
            <person name="Ahn B.O."/>
            <person name="Rhee S.Y."/>
            <person name="Sohng J.K."/>
        </authorList>
    </citation>
    <scope>NUCLEOTIDE SEQUENCE</scope>
    <source>
        <tissue evidence="1">Leaf</tissue>
    </source>
</reference>
<dbReference type="EMBL" id="JAAIUW010000007">
    <property type="protein sequence ID" value="KAF7824481.1"/>
    <property type="molecule type" value="Genomic_DNA"/>
</dbReference>
<evidence type="ECO:0000313" key="1">
    <source>
        <dbReference type="EMBL" id="KAF7824481.1"/>
    </source>
</evidence>
<protein>
    <submittedName>
        <fullName evidence="1">Uncharacterized protein</fullName>
    </submittedName>
</protein>
<comment type="caution">
    <text evidence="1">The sequence shown here is derived from an EMBL/GenBank/DDBJ whole genome shotgun (WGS) entry which is preliminary data.</text>
</comment>
<dbReference type="Proteomes" id="UP000634136">
    <property type="component" value="Unassembled WGS sequence"/>
</dbReference>
<dbReference type="AlphaFoldDB" id="A0A834WMA2"/>
<keyword evidence="2" id="KW-1185">Reference proteome</keyword>
<proteinExistence type="predicted"/>
<organism evidence="1 2">
    <name type="scientific">Senna tora</name>
    <dbReference type="NCBI Taxonomy" id="362788"/>
    <lineage>
        <taxon>Eukaryota</taxon>
        <taxon>Viridiplantae</taxon>
        <taxon>Streptophyta</taxon>
        <taxon>Embryophyta</taxon>
        <taxon>Tracheophyta</taxon>
        <taxon>Spermatophyta</taxon>
        <taxon>Magnoliopsida</taxon>
        <taxon>eudicotyledons</taxon>
        <taxon>Gunneridae</taxon>
        <taxon>Pentapetalae</taxon>
        <taxon>rosids</taxon>
        <taxon>fabids</taxon>
        <taxon>Fabales</taxon>
        <taxon>Fabaceae</taxon>
        <taxon>Caesalpinioideae</taxon>
        <taxon>Cassia clade</taxon>
        <taxon>Senna</taxon>
    </lineage>
</organism>
<name>A0A834WMA2_9FABA</name>
<evidence type="ECO:0000313" key="2">
    <source>
        <dbReference type="Proteomes" id="UP000634136"/>
    </source>
</evidence>
<sequence length="84" mass="9358">MAKWEWHTARRSHVVGVSTRKRRIATRRRTRMVTGAAVTAAAATATAIESSYVRNAGHAVGTYDYDHSRCRCNEALMALSRPLL</sequence>